<comment type="caution">
    <text evidence="1">The sequence shown here is derived from an EMBL/GenBank/DDBJ whole genome shotgun (WGS) entry which is preliminary data.</text>
</comment>
<dbReference type="Proteomes" id="UP001291623">
    <property type="component" value="Unassembled WGS sequence"/>
</dbReference>
<evidence type="ECO:0000313" key="2">
    <source>
        <dbReference type="Proteomes" id="UP001291623"/>
    </source>
</evidence>
<sequence>MFKRLRHTCQYKVDDMKVVGASIRTGLGLTRTIQQQQQQQQPQCNPTSRIW</sequence>
<proteinExistence type="predicted"/>
<accession>A0AAE1VJ72</accession>
<organism evidence="1 2">
    <name type="scientific">Anisodus tanguticus</name>
    <dbReference type="NCBI Taxonomy" id="243964"/>
    <lineage>
        <taxon>Eukaryota</taxon>
        <taxon>Viridiplantae</taxon>
        <taxon>Streptophyta</taxon>
        <taxon>Embryophyta</taxon>
        <taxon>Tracheophyta</taxon>
        <taxon>Spermatophyta</taxon>
        <taxon>Magnoliopsida</taxon>
        <taxon>eudicotyledons</taxon>
        <taxon>Gunneridae</taxon>
        <taxon>Pentapetalae</taxon>
        <taxon>asterids</taxon>
        <taxon>lamiids</taxon>
        <taxon>Solanales</taxon>
        <taxon>Solanaceae</taxon>
        <taxon>Solanoideae</taxon>
        <taxon>Hyoscyameae</taxon>
        <taxon>Anisodus</taxon>
    </lineage>
</organism>
<protein>
    <submittedName>
        <fullName evidence="1">Uncharacterized protein</fullName>
    </submittedName>
</protein>
<gene>
    <name evidence="1" type="ORF">RND71_007512</name>
</gene>
<keyword evidence="2" id="KW-1185">Reference proteome</keyword>
<evidence type="ECO:0000313" key="1">
    <source>
        <dbReference type="EMBL" id="KAK4372128.1"/>
    </source>
</evidence>
<dbReference type="EMBL" id="JAVYJV010000004">
    <property type="protein sequence ID" value="KAK4372128.1"/>
    <property type="molecule type" value="Genomic_DNA"/>
</dbReference>
<reference evidence="1" key="1">
    <citation type="submission" date="2023-12" db="EMBL/GenBank/DDBJ databases">
        <title>Genome assembly of Anisodus tanguticus.</title>
        <authorList>
            <person name="Wang Y.-J."/>
        </authorList>
    </citation>
    <scope>NUCLEOTIDE SEQUENCE</scope>
    <source>
        <strain evidence="1">KB-2021</strain>
        <tissue evidence="1">Leaf</tissue>
    </source>
</reference>
<name>A0AAE1VJ72_9SOLA</name>
<dbReference type="AlphaFoldDB" id="A0AAE1VJ72"/>